<dbReference type="AlphaFoldDB" id="A0A9J8AYG0"/>
<keyword evidence="11" id="KW-1185">Reference proteome</keyword>
<dbReference type="Gene3D" id="3.30.420.10">
    <property type="entry name" value="Ribonuclease H-like superfamily/Ribonuclease H"/>
    <property type="match status" value="1"/>
</dbReference>
<dbReference type="PROSITE" id="PS50994">
    <property type="entry name" value="INTEGRASE"/>
    <property type="match status" value="1"/>
</dbReference>
<dbReference type="CDD" id="cd09274">
    <property type="entry name" value="RNase_HI_RT_Ty3"/>
    <property type="match status" value="1"/>
</dbReference>
<dbReference type="GO" id="GO:0003676">
    <property type="term" value="F:nucleic acid binding"/>
    <property type="evidence" value="ECO:0007669"/>
    <property type="project" value="InterPro"/>
</dbReference>
<dbReference type="InterPro" id="IPR001584">
    <property type="entry name" value="Integrase_cat-core"/>
</dbReference>
<dbReference type="Gene3D" id="1.10.340.70">
    <property type="match status" value="1"/>
</dbReference>
<dbReference type="GO" id="GO:0003964">
    <property type="term" value="F:RNA-directed DNA polymerase activity"/>
    <property type="evidence" value="ECO:0007669"/>
    <property type="project" value="UniProtKB-KW"/>
</dbReference>
<reference evidence="10" key="1">
    <citation type="submission" date="2025-08" db="UniProtKB">
        <authorList>
            <consortium name="Ensembl"/>
        </authorList>
    </citation>
    <scope>IDENTIFICATION</scope>
</reference>
<dbReference type="GO" id="GO:0016787">
    <property type="term" value="F:hydrolase activity"/>
    <property type="evidence" value="ECO:0007669"/>
    <property type="project" value="UniProtKB-KW"/>
</dbReference>
<dbReference type="SUPFAM" id="SSF53098">
    <property type="entry name" value="Ribonuclease H-like"/>
    <property type="match status" value="1"/>
</dbReference>
<dbReference type="GO" id="GO:0008270">
    <property type="term" value="F:zinc ion binding"/>
    <property type="evidence" value="ECO:0007669"/>
    <property type="project" value="InterPro"/>
</dbReference>
<dbReference type="GeneTree" id="ENSGT01050000244855"/>
<dbReference type="Ensembl" id="ENSCCRT00000159477.1">
    <property type="protein sequence ID" value="ENSCCRP00000146155.1"/>
    <property type="gene ID" value="ENSCCRG00000062089.1"/>
</dbReference>
<dbReference type="SUPFAM" id="SSF47353">
    <property type="entry name" value="Retrovirus capsid dimerization domain-like"/>
    <property type="match status" value="1"/>
</dbReference>
<dbReference type="Gene3D" id="3.10.10.10">
    <property type="entry name" value="HIV Type 1 Reverse Transcriptase, subunit A, domain 1"/>
    <property type="match status" value="1"/>
</dbReference>
<keyword evidence="6" id="KW-0695">RNA-directed DNA polymerase</keyword>
<dbReference type="Gene3D" id="4.10.60.10">
    <property type="entry name" value="Zinc finger, CCHC-type"/>
    <property type="match status" value="1"/>
</dbReference>
<keyword evidence="4" id="KW-0255">Endonuclease</keyword>
<dbReference type="GO" id="GO:0015074">
    <property type="term" value="P:DNA integration"/>
    <property type="evidence" value="ECO:0007669"/>
    <property type="project" value="InterPro"/>
</dbReference>
<dbReference type="Pfam" id="PF02023">
    <property type="entry name" value="SCAN"/>
    <property type="match status" value="1"/>
</dbReference>
<evidence type="ECO:0000256" key="3">
    <source>
        <dbReference type="ARBA" id="ARBA00022722"/>
    </source>
</evidence>
<evidence type="ECO:0000256" key="6">
    <source>
        <dbReference type="ARBA" id="ARBA00022918"/>
    </source>
</evidence>
<keyword evidence="1" id="KW-0808">Transferase</keyword>
<sequence>MDEVVEDFIESPVECGLDFCTKKQLIRIAEYYKVDIGDARKTKDWVKSNLKVKLLEIGVLMPAKVDNLVEASLSESASTVGLSFEQQKELLLLRVKAEQEKEQAIERMRQDLEREKLNLERQKLEFMRDLAVHFDYWCSAAGVDSFESLRELIILEQFKNSVPECIATYIGERGVKSVREAAALADDYFLIHCSRGGVGPYETRVSRPFEDKRGRVSGDSEKICNYCHKRGHWKNDCYALKSRPKQVFPRTNPVMCTASVTVNELTGITGEGDLELKSYLPFITEGFVSLMGSKEQVRIKILRDTGAFDSFITAATLPFSDDTFMGSDIPVVGMGLNVLKVPRHKMMLHCDLFQGEVSVGVRPALPVDGVAMILGNDIAGDKVWADVSPPAKVMWTPQEQRADSTLKPCVDGVCSPVGGRILRKWMPQFEGFVGDPIYQVVVPLTYRDIVLQISHDQSGHMGVRKTYDRVLRYFFWPGLKKDVSAYIKSCHTCQLTSKPNQVLKPVPLCPIPAISQPFEHLLIDCVGPLPPSKSGARYLLTVMCQSTRYPAAYPLRSITAKSVVRALSQFISIFGVPRIIQSDQGSNFCSKLFAQVLKQLNIVHNFSSAYHAQSQGVLERFHQTLKSMLRSLCVQMQGDWEEALPWMLLAAREVIQESTGFSPNDLIFSHKVRGPLALFQDNWKEAQPPTNLLDFVNGFRYRLYMSQEVARKNLARTQTKMKKRYDGQTEHREFLPGDQVLALLPIITSPWQAKFSGPFSVLKKLSDQNYLVSTPARRTKARLCHVNLLKPYVSRESFGSGGELKLSETHSVCLARSASSVVGEVEDLAEPDEVMMCGRLKNTEALDQLESVLGHLELCQQAQLVKLIRSFPCLFGDTPSRTTLVEHDIDVGEAKPIRQRFYRVHPEKRKNLEAEIKYMVHNKIAVPSDSSWALQHFSVYLGSGPVVVFSDHNPLTFLSTLQTPNQRLMRWALHLQSYTLDIRHIKGRDNVVADALSRSPMC</sequence>
<reference evidence="10" key="2">
    <citation type="submission" date="2025-09" db="UniProtKB">
        <authorList>
            <consortium name="Ensembl"/>
        </authorList>
    </citation>
    <scope>IDENTIFICATION</scope>
</reference>
<keyword evidence="8" id="KW-0175">Coiled coil</keyword>
<evidence type="ECO:0000259" key="9">
    <source>
        <dbReference type="PROSITE" id="PS50994"/>
    </source>
</evidence>
<dbReference type="Gene3D" id="1.10.4020.10">
    <property type="entry name" value="DNA breaking-rejoining enzymes"/>
    <property type="match status" value="1"/>
</dbReference>
<accession>A0A9J8AYG0</accession>
<dbReference type="InterPro" id="IPR003309">
    <property type="entry name" value="SCAN_dom"/>
</dbReference>
<dbReference type="InterPro" id="IPR050951">
    <property type="entry name" value="Retrovirus_Pol_polyprotein"/>
</dbReference>
<dbReference type="FunFam" id="3.30.420.10:FF:000032">
    <property type="entry name" value="Retrovirus-related Pol polyprotein from transposon 297-like Protein"/>
    <property type="match status" value="1"/>
</dbReference>
<dbReference type="Pfam" id="PF17921">
    <property type="entry name" value="Integrase_H2C2"/>
    <property type="match status" value="1"/>
</dbReference>
<proteinExistence type="predicted"/>
<keyword evidence="2" id="KW-0548">Nucleotidyltransferase</keyword>
<dbReference type="GO" id="GO:0004519">
    <property type="term" value="F:endonuclease activity"/>
    <property type="evidence" value="ECO:0007669"/>
    <property type="project" value="UniProtKB-KW"/>
</dbReference>
<dbReference type="SUPFAM" id="SSF57756">
    <property type="entry name" value="Retrovirus zinc finger-like domains"/>
    <property type="match status" value="1"/>
</dbReference>
<dbReference type="FunFam" id="1.10.340.70:FF:000001">
    <property type="entry name" value="Retrovirus-related Pol polyprotein from transposon gypsy-like Protein"/>
    <property type="match status" value="1"/>
</dbReference>
<keyword evidence="5" id="KW-0378">Hydrolase</keyword>
<keyword evidence="3" id="KW-0540">Nuclease</keyword>
<organism evidence="10 11">
    <name type="scientific">Cyprinus carpio carpio</name>
    <dbReference type="NCBI Taxonomy" id="630221"/>
    <lineage>
        <taxon>Eukaryota</taxon>
        <taxon>Metazoa</taxon>
        <taxon>Chordata</taxon>
        <taxon>Craniata</taxon>
        <taxon>Vertebrata</taxon>
        <taxon>Euteleostomi</taxon>
        <taxon>Actinopterygii</taxon>
        <taxon>Neopterygii</taxon>
        <taxon>Teleostei</taxon>
        <taxon>Ostariophysi</taxon>
        <taxon>Cypriniformes</taxon>
        <taxon>Cyprinidae</taxon>
        <taxon>Cyprininae</taxon>
        <taxon>Cyprinus</taxon>
    </lineage>
</organism>
<dbReference type="InterPro" id="IPR012337">
    <property type="entry name" value="RNaseH-like_sf"/>
</dbReference>
<dbReference type="Pfam" id="PF17917">
    <property type="entry name" value="RT_RNaseH"/>
    <property type="match status" value="1"/>
</dbReference>
<evidence type="ECO:0000256" key="5">
    <source>
        <dbReference type="ARBA" id="ARBA00022801"/>
    </source>
</evidence>
<dbReference type="Proteomes" id="UP001108240">
    <property type="component" value="Unplaced"/>
</dbReference>
<evidence type="ECO:0000256" key="2">
    <source>
        <dbReference type="ARBA" id="ARBA00022695"/>
    </source>
</evidence>
<protein>
    <recommendedName>
        <fullName evidence="7">Gypsy retrotransposon integrase-like protein 1</fullName>
    </recommendedName>
</protein>
<feature type="coiled-coil region" evidence="8">
    <location>
        <begin position="87"/>
        <end position="129"/>
    </location>
</feature>
<dbReference type="InterPro" id="IPR038269">
    <property type="entry name" value="SCAN_sf"/>
</dbReference>
<dbReference type="PANTHER" id="PTHR37984">
    <property type="entry name" value="PROTEIN CBG26694"/>
    <property type="match status" value="1"/>
</dbReference>
<dbReference type="PANTHER" id="PTHR37984:SF15">
    <property type="entry name" value="INTEGRASE CATALYTIC DOMAIN-CONTAINING PROTEIN"/>
    <property type="match status" value="1"/>
</dbReference>
<dbReference type="InterPro" id="IPR036397">
    <property type="entry name" value="RNaseH_sf"/>
</dbReference>
<dbReference type="Pfam" id="PF00665">
    <property type="entry name" value="rve"/>
    <property type="match status" value="1"/>
</dbReference>
<dbReference type="InterPro" id="IPR036875">
    <property type="entry name" value="Znf_CCHC_sf"/>
</dbReference>
<evidence type="ECO:0000256" key="7">
    <source>
        <dbReference type="ARBA" id="ARBA00039658"/>
    </source>
</evidence>
<dbReference type="InterPro" id="IPR041373">
    <property type="entry name" value="RT_RNaseH"/>
</dbReference>
<name>A0A9J8AYG0_CYPCA</name>
<feature type="domain" description="Integrase catalytic" evidence="9">
    <location>
        <begin position="513"/>
        <end position="671"/>
    </location>
</feature>
<dbReference type="InterPro" id="IPR041588">
    <property type="entry name" value="Integrase_H2C2"/>
</dbReference>
<evidence type="ECO:0000313" key="11">
    <source>
        <dbReference type="Proteomes" id="UP001108240"/>
    </source>
</evidence>
<dbReference type="InterPro" id="IPR054465">
    <property type="entry name" value="Integrase_p58-like_C"/>
</dbReference>
<evidence type="ECO:0000256" key="1">
    <source>
        <dbReference type="ARBA" id="ARBA00022679"/>
    </source>
</evidence>
<dbReference type="InterPro" id="IPR043502">
    <property type="entry name" value="DNA/RNA_pol_sf"/>
</dbReference>
<dbReference type="Pfam" id="PF22938">
    <property type="entry name" value="Integrase_p58_C"/>
    <property type="match status" value="1"/>
</dbReference>
<evidence type="ECO:0000256" key="4">
    <source>
        <dbReference type="ARBA" id="ARBA00022759"/>
    </source>
</evidence>
<evidence type="ECO:0000256" key="8">
    <source>
        <dbReference type="SAM" id="Coils"/>
    </source>
</evidence>
<dbReference type="SUPFAM" id="SSF56672">
    <property type="entry name" value="DNA/RNA polymerases"/>
    <property type="match status" value="1"/>
</dbReference>
<evidence type="ECO:0000313" key="10">
    <source>
        <dbReference type="Ensembl" id="ENSCCRP00000146155.1"/>
    </source>
</evidence>